<dbReference type="EMBL" id="JBANMG010000001">
    <property type="protein sequence ID" value="KAK6957700.1"/>
    <property type="molecule type" value="Genomic_DNA"/>
</dbReference>
<evidence type="ECO:0000313" key="2">
    <source>
        <dbReference type="Proteomes" id="UP001369815"/>
    </source>
</evidence>
<accession>A0AAX6MYG3</accession>
<name>A0AAX6MYG3_9PEZI</name>
<sequence length="232" mass="25198">MGSKHAWKVELLSDTLPDRGKVLEQHTSAYPKAHPLKDTAAEIRLVPRQPTNVEFIPIGHVALDVHEPEEDVELGLPATGTVWVHQLYISRALHGGGFGAGAMSKIEALATQSPMNAKIVALDTLSKEMQTEPEIRDLLYGKGGVPLPVVSNEEWYISQGYEVLKRHKNAWIWSPREGIDVPGKNISFASGSSCYSKACAVVSSQPDRGPVAGGTCLTTHKRFQSLGVLRNG</sequence>
<comment type="caution">
    <text evidence="1">The sequence shown here is derived from an EMBL/GenBank/DDBJ whole genome shotgun (WGS) entry which is preliminary data.</text>
</comment>
<keyword evidence="2" id="KW-1185">Reference proteome</keyword>
<dbReference type="Gene3D" id="3.40.630.30">
    <property type="match status" value="1"/>
</dbReference>
<organism evidence="1 2">
    <name type="scientific">Daldinia eschscholtzii</name>
    <dbReference type="NCBI Taxonomy" id="292717"/>
    <lineage>
        <taxon>Eukaryota</taxon>
        <taxon>Fungi</taxon>
        <taxon>Dikarya</taxon>
        <taxon>Ascomycota</taxon>
        <taxon>Pezizomycotina</taxon>
        <taxon>Sordariomycetes</taxon>
        <taxon>Xylariomycetidae</taxon>
        <taxon>Xylariales</taxon>
        <taxon>Hypoxylaceae</taxon>
        <taxon>Daldinia</taxon>
    </lineage>
</organism>
<proteinExistence type="predicted"/>
<protein>
    <recommendedName>
        <fullName evidence="3">N-acetyltransferase domain-containing protein</fullName>
    </recommendedName>
</protein>
<gene>
    <name evidence="1" type="ORF">Daesc_000487</name>
</gene>
<dbReference type="Proteomes" id="UP001369815">
    <property type="component" value="Unassembled WGS sequence"/>
</dbReference>
<dbReference type="AlphaFoldDB" id="A0AAX6MYG3"/>
<evidence type="ECO:0000313" key="1">
    <source>
        <dbReference type="EMBL" id="KAK6957700.1"/>
    </source>
</evidence>
<evidence type="ECO:0008006" key="3">
    <source>
        <dbReference type="Google" id="ProtNLM"/>
    </source>
</evidence>
<reference evidence="1 2" key="1">
    <citation type="journal article" date="2024" name="Front Chem Biol">
        <title>Unveiling the potential of Daldinia eschscholtzii MFLUCC 19-0629 through bioactivity and bioinformatics studies for enhanced sustainable agriculture production.</title>
        <authorList>
            <person name="Brooks S."/>
            <person name="Weaver J.A."/>
            <person name="Klomchit A."/>
            <person name="Alharthi S.A."/>
            <person name="Onlamun T."/>
            <person name="Nurani R."/>
            <person name="Vong T.K."/>
            <person name="Alberti F."/>
            <person name="Greco C."/>
        </authorList>
    </citation>
    <scope>NUCLEOTIDE SEQUENCE [LARGE SCALE GENOMIC DNA]</scope>
    <source>
        <strain evidence="1">MFLUCC 19-0629</strain>
    </source>
</reference>